<dbReference type="AlphaFoldDB" id="A0A538TKX8"/>
<sequence>MTEQFLSVAQQIIGASVDGELKREAFGRKRRDLGIGDMNLRRGKLSSRNPAGRGRGLRRDGLHQGGDVGLWKSLRQQLLDLGLAPVCGRRDQLPYVLLGEMGSQQTHGGQMETAIGQGGEQDGKLACASRCLDAFEGGVFGQMQLFDATGIHGREASREIKPSRIDFGYMSYQGGCVGSIPRHERREIAQQDVIAEMG</sequence>
<evidence type="ECO:0000313" key="2">
    <source>
        <dbReference type="EMBL" id="TMQ64268.1"/>
    </source>
</evidence>
<comment type="caution">
    <text evidence="2">The sequence shown here is derived from an EMBL/GenBank/DDBJ whole genome shotgun (WGS) entry which is preliminary data.</text>
</comment>
<evidence type="ECO:0000313" key="3">
    <source>
        <dbReference type="Proteomes" id="UP000316609"/>
    </source>
</evidence>
<dbReference type="Proteomes" id="UP000316609">
    <property type="component" value="Unassembled WGS sequence"/>
</dbReference>
<accession>A0A538TKX8</accession>
<dbReference type="EMBL" id="VBOY01000091">
    <property type="protein sequence ID" value="TMQ64268.1"/>
    <property type="molecule type" value="Genomic_DNA"/>
</dbReference>
<reference evidence="2 3" key="1">
    <citation type="journal article" date="2019" name="Nat. Microbiol.">
        <title>Mediterranean grassland soil C-N compound turnover is dependent on rainfall and depth, and is mediated by genomically divergent microorganisms.</title>
        <authorList>
            <person name="Diamond S."/>
            <person name="Andeer P.F."/>
            <person name="Li Z."/>
            <person name="Crits-Christoph A."/>
            <person name="Burstein D."/>
            <person name="Anantharaman K."/>
            <person name="Lane K.R."/>
            <person name="Thomas B.C."/>
            <person name="Pan C."/>
            <person name="Northen T.R."/>
            <person name="Banfield J.F."/>
        </authorList>
    </citation>
    <scope>NUCLEOTIDE SEQUENCE [LARGE SCALE GENOMIC DNA]</scope>
    <source>
        <strain evidence="2">WS_8</strain>
    </source>
</reference>
<feature type="region of interest" description="Disordered" evidence="1">
    <location>
        <begin position="37"/>
        <end position="60"/>
    </location>
</feature>
<name>A0A538TKX8_UNCEI</name>
<gene>
    <name evidence="2" type="ORF">E6K78_09630</name>
</gene>
<proteinExistence type="predicted"/>
<evidence type="ECO:0000256" key="1">
    <source>
        <dbReference type="SAM" id="MobiDB-lite"/>
    </source>
</evidence>
<organism evidence="2 3">
    <name type="scientific">Eiseniibacteriota bacterium</name>
    <dbReference type="NCBI Taxonomy" id="2212470"/>
    <lineage>
        <taxon>Bacteria</taxon>
        <taxon>Candidatus Eiseniibacteriota</taxon>
    </lineage>
</organism>
<protein>
    <submittedName>
        <fullName evidence="2">Uncharacterized protein</fullName>
    </submittedName>
</protein>